<reference evidence="1 2" key="1">
    <citation type="submission" date="2023-02" db="EMBL/GenBank/DDBJ databases">
        <title>LHISI_Scaffold_Assembly.</title>
        <authorList>
            <person name="Stuart O.P."/>
            <person name="Cleave R."/>
            <person name="Magrath M.J.L."/>
            <person name="Mikheyev A.S."/>
        </authorList>
    </citation>
    <scope>NUCLEOTIDE SEQUENCE [LARGE SCALE GENOMIC DNA]</scope>
    <source>
        <strain evidence="1">Daus_M_001</strain>
        <tissue evidence="1">Leg muscle</tissue>
    </source>
</reference>
<dbReference type="Proteomes" id="UP001159363">
    <property type="component" value="Chromosome 7"/>
</dbReference>
<keyword evidence="2" id="KW-1185">Reference proteome</keyword>
<organism evidence="1 2">
    <name type="scientific">Dryococelus australis</name>
    <dbReference type="NCBI Taxonomy" id="614101"/>
    <lineage>
        <taxon>Eukaryota</taxon>
        <taxon>Metazoa</taxon>
        <taxon>Ecdysozoa</taxon>
        <taxon>Arthropoda</taxon>
        <taxon>Hexapoda</taxon>
        <taxon>Insecta</taxon>
        <taxon>Pterygota</taxon>
        <taxon>Neoptera</taxon>
        <taxon>Polyneoptera</taxon>
        <taxon>Phasmatodea</taxon>
        <taxon>Verophasmatodea</taxon>
        <taxon>Anareolatae</taxon>
        <taxon>Phasmatidae</taxon>
        <taxon>Eurycanthinae</taxon>
        <taxon>Dryococelus</taxon>
    </lineage>
</organism>
<accession>A0ABQ9GWY3</accession>
<dbReference type="EMBL" id="JARBHB010000008">
    <property type="protein sequence ID" value="KAJ8876501.1"/>
    <property type="molecule type" value="Genomic_DNA"/>
</dbReference>
<evidence type="ECO:0000313" key="2">
    <source>
        <dbReference type="Proteomes" id="UP001159363"/>
    </source>
</evidence>
<name>A0ABQ9GWY3_9NEOP</name>
<comment type="caution">
    <text evidence="1">The sequence shown here is derived from an EMBL/GenBank/DDBJ whole genome shotgun (WGS) entry which is preliminary data.</text>
</comment>
<gene>
    <name evidence="1" type="ORF">PR048_020946</name>
</gene>
<evidence type="ECO:0000313" key="1">
    <source>
        <dbReference type="EMBL" id="KAJ8876501.1"/>
    </source>
</evidence>
<proteinExistence type="predicted"/>
<protein>
    <submittedName>
        <fullName evidence="1">Uncharacterized protein</fullName>
    </submittedName>
</protein>
<sequence>MDVVSGLRACQRGYAKKRCETAILRLCENYSSPCSSSPGEEGVQSNKEPQDTYLAGCMNLCRAFVIDIHKVSAKRVRVG</sequence>